<dbReference type="SUPFAM" id="SSF51735">
    <property type="entry name" value="NAD(P)-binding Rossmann-fold domains"/>
    <property type="match status" value="1"/>
</dbReference>
<dbReference type="SMART" id="SM00829">
    <property type="entry name" value="PKS_ER"/>
    <property type="match status" value="1"/>
</dbReference>
<keyword evidence="3" id="KW-1185">Reference proteome</keyword>
<dbReference type="EMBL" id="JAVDQH010000003">
    <property type="protein sequence ID" value="MDR6243251.1"/>
    <property type="molecule type" value="Genomic_DNA"/>
</dbReference>
<dbReference type="Gene3D" id="3.40.50.720">
    <property type="entry name" value="NAD(P)-binding Rossmann-like Domain"/>
    <property type="match status" value="1"/>
</dbReference>
<dbReference type="Proteomes" id="UP001185028">
    <property type="component" value="Unassembled WGS sequence"/>
</dbReference>
<dbReference type="SUPFAM" id="SSF50129">
    <property type="entry name" value="GroES-like"/>
    <property type="match status" value="1"/>
</dbReference>
<dbReference type="PANTHER" id="PTHR45033">
    <property type="match status" value="1"/>
</dbReference>
<name>A0ABU1IVH2_9BACL</name>
<evidence type="ECO:0000313" key="2">
    <source>
        <dbReference type="EMBL" id="MDR6243251.1"/>
    </source>
</evidence>
<dbReference type="InterPro" id="IPR013154">
    <property type="entry name" value="ADH-like_N"/>
</dbReference>
<dbReference type="Pfam" id="PF08240">
    <property type="entry name" value="ADH_N"/>
    <property type="match status" value="1"/>
</dbReference>
<proteinExistence type="predicted"/>
<dbReference type="Pfam" id="PF00107">
    <property type="entry name" value="ADH_zinc_N"/>
    <property type="match status" value="1"/>
</dbReference>
<dbReference type="PANTHER" id="PTHR45033:SF3">
    <property type="entry name" value="DEHYDROGENASE, PUTATIVE (AFU_ORTHOLOGUE AFUA_2G13270)-RELATED"/>
    <property type="match status" value="1"/>
</dbReference>
<dbReference type="Gene3D" id="3.90.180.10">
    <property type="entry name" value="Medium-chain alcohol dehydrogenases, catalytic domain"/>
    <property type="match status" value="1"/>
</dbReference>
<dbReference type="RefSeq" id="WP_188775259.1">
    <property type="nucleotide sequence ID" value="NZ_BMMB01000004.1"/>
</dbReference>
<sequence length="332" mass="35407">MRAIIHAGGSGIHSLQQTELPEGLPSAGEVKIRLKAAGLNHRDLFLMAERTDADSPLILGSDGAGIIEAVGEGVDELLIGSEVIINPCLDWAKTKQVPTVPNILGGPTAGTLAEYVIVPEENVIRKPPYLSWEEAGGLSLAALTAYRALFTKGQLQPGQHVLIPGISGGVATFAALMAAAIGAHVTVTSRSEVKRQKALDLPITSALDSHADWVQAIGMNAVDLILDSIGPATFSQYFEVIKPNGTIVVFGASSGDDITIPMRSLFFPQVNIKGTSMGSHEEFAAMMALLEQHSIRPVIDSVYPLSEIDLAFKHMEQSQQFGNIVIRIDERD</sequence>
<protein>
    <submittedName>
        <fullName evidence="2">Zinc-binding alcohol dehydrogenase/oxidoreductase</fullName>
    </submittedName>
</protein>
<dbReference type="InterPro" id="IPR011032">
    <property type="entry name" value="GroES-like_sf"/>
</dbReference>
<dbReference type="InterPro" id="IPR036291">
    <property type="entry name" value="NAD(P)-bd_dom_sf"/>
</dbReference>
<feature type="domain" description="Enoyl reductase (ER)" evidence="1">
    <location>
        <begin position="10"/>
        <end position="326"/>
    </location>
</feature>
<accession>A0ABU1IVH2</accession>
<dbReference type="InterPro" id="IPR052711">
    <property type="entry name" value="Zinc_ADH-like"/>
</dbReference>
<evidence type="ECO:0000313" key="3">
    <source>
        <dbReference type="Proteomes" id="UP001185028"/>
    </source>
</evidence>
<gene>
    <name evidence="2" type="ORF">JOC58_001136</name>
</gene>
<dbReference type="InterPro" id="IPR020843">
    <property type="entry name" value="ER"/>
</dbReference>
<comment type="caution">
    <text evidence="2">The sequence shown here is derived from an EMBL/GenBank/DDBJ whole genome shotgun (WGS) entry which is preliminary data.</text>
</comment>
<dbReference type="InterPro" id="IPR013149">
    <property type="entry name" value="ADH-like_C"/>
</dbReference>
<evidence type="ECO:0000259" key="1">
    <source>
        <dbReference type="SMART" id="SM00829"/>
    </source>
</evidence>
<organism evidence="2 3">
    <name type="scientific">Paenibacillus hunanensis</name>
    <dbReference type="NCBI Taxonomy" id="539262"/>
    <lineage>
        <taxon>Bacteria</taxon>
        <taxon>Bacillati</taxon>
        <taxon>Bacillota</taxon>
        <taxon>Bacilli</taxon>
        <taxon>Bacillales</taxon>
        <taxon>Paenibacillaceae</taxon>
        <taxon>Paenibacillus</taxon>
    </lineage>
</organism>
<reference evidence="2 3" key="1">
    <citation type="submission" date="2023-07" db="EMBL/GenBank/DDBJ databases">
        <title>Genomic Encyclopedia of Type Strains, Phase IV (KMG-IV): sequencing the most valuable type-strain genomes for metagenomic binning, comparative biology and taxonomic classification.</title>
        <authorList>
            <person name="Goeker M."/>
        </authorList>
    </citation>
    <scope>NUCLEOTIDE SEQUENCE [LARGE SCALE GENOMIC DNA]</scope>
    <source>
        <strain evidence="2 3">DSM 22170</strain>
    </source>
</reference>